<accession>A0ABU5EEJ2</accession>
<keyword evidence="8" id="KW-1185">Reference proteome</keyword>
<keyword evidence="4" id="KW-0560">Oxidoreductase</keyword>
<evidence type="ECO:0000256" key="3">
    <source>
        <dbReference type="ARBA" id="ARBA00022964"/>
    </source>
</evidence>
<dbReference type="EMBL" id="JAXCLW010000006">
    <property type="protein sequence ID" value="MDY0884803.1"/>
    <property type="molecule type" value="Genomic_DNA"/>
</dbReference>
<evidence type="ECO:0000256" key="2">
    <source>
        <dbReference type="ARBA" id="ARBA00022723"/>
    </source>
</evidence>
<evidence type="ECO:0000256" key="5">
    <source>
        <dbReference type="ARBA" id="ARBA00023004"/>
    </source>
</evidence>
<keyword evidence="5" id="KW-0408">Iron</keyword>
<gene>
    <name evidence="7" type="ORF">SMD27_18310</name>
</gene>
<feature type="domain" description="TauD/TfdA-like" evidence="6">
    <location>
        <begin position="2"/>
        <end position="266"/>
    </location>
</feature>
<comment type="caution">
    <text evidence="7">The sequence shown here is derived from an EMBL/GenBank/DDBJ whole genome shotgun (WGS) entry which is preliminary data.</text>
</comment>
<protein>
    <submittedName>
        <fullName evidence="7">TauD/TfdA family dioxygenase</fullName>
    </submittedName>
</protein>
<keyword evidence="2" id="KW-0479">Metal-binding</keyword>
<dbReference type="InterPro" id="IPR051323">
    <property type="entry name" value="AtsK-like"/>
</dbReference>
<keyword evidence="3 7" id="KW-0223">Dioxygenase</keyword>
<dbReference type="Pfam" id="PF02668">
    <property type="entry name" value="TauD"/>
    <property type="match status" value="1"/>
</dbReference>
<dbReference type="PANTHER" id="PTHR30468">
    <property type="entry name" value="ALPHA-KETOGLUTARATE-DEPENDENT SULFONATE DIOXYGENASE"/>
    <property type="match status" value="1"/>
</dbReference>
<proteinExistence type="inferred from homology"/>
<dbReference type="InterPro" id="IPR003819">
    <property type="entry name" value="TauD/TfdA-like"/>
</dbReference>
<dbReference type="Gene3D" id="3.60.130.10">
    <property type="entry name" value="Clavaminate synthase-like"/>
    <property type="match status" value="1"/>
</dbReference>
<comment type="similarity">
    <text evidence="1">Belongs to the TfdA dioxygenase family.</text>
</comment>
<dbReference type="GO" id="GO:0051213">
    <property type="term" value="F:dioxygenase activity"/>
    <property type="evidence" value="ECO:0007669"/>
    <property type="project" value="UniProtKB-KW"/>
</dbReference>
<reference evidence="7 8" key="1">
    <citation type="journal article" date="2016" name="Antonie Van Leeuwenhoek">
        <title>Dongia soli sp. nov., isolated from soil from Dokdo, Korea.</title>
        <authorList>
            <person name="Kim D.U."/>
            <person name="Lee H."/>
            <person name="Kim H."/>
            <person name="Kim S.G."/>
            <person name="Ka J.O."/>
        </authorList>
    </citation>
    <scope>NUCLEOTIDE SEQUENCE [LARGE SCALE GENOMIC DNA]</scope>
    <source>
        <strain evidence="7 8">D78</strain>
    </source>
</reference>
<dbReference type="InterPro" id="IPR042098">
    <property type="entry name" value="TauD-like_sf"/>
</dbReference>
<evidence type="ECO:0000256" key="4">
    <source>
        <dbReference type="ARBA" id="ARBA00023002"/>
    </source>
</evidence>
<dbReference type="RefSeq" id="WP_320509877.1">
    <property type="nucleotide sequence ID" value="NZ_JAXCLW010000006.1"/>
</dbReference>
<dbReference type="SUPFAM" id="SSF51197">
    <property type="entry name" value="Clavaminate synthase-like"/>
    <property type="match status" value="1"/>
</dbReference>
<evidence type="ECO:0000259" key="6">
    <source>
        <dbReference type="Pfam" id="PF02668"/>
    </source>
</evidence>
<dbReference type="PANTHER" id="PTHR30468:SF1">
    <property type="entry name" value="ALPHA-KETOGLUTARATE-DEPENDENT SULFONATE DIOXYGENASE"/>
    <property type="match status" value="1"/>
</dbReference>
<sequence length="269" mass="30512">MEIQPMTGALGAEIHGVDLSAKLGENVVASIRAALWEHQVLVFRNQKLSIEQHKAFASYFGPLHVHPYIAARPIDDAHPEVLRVVKEKDDRKVFGEKWHSDVTFLEKPVLGSALYAIDTPPKGGDTLFANMYLAYEALSDTLKGILEQLIGVHETAVPEIDPVTKQTIMPMRLENKRGEHPVIKVHPETGKKLLYVNATYTTHFKGMTVEESKPLLDYLCQHAVKGEFLTRVRWAPGTLTFWDNRSTQHLPINDYHGHRREMHRITIET</sequence>
<name>A0ABU5EEJ2_9PROT</name>
<dbReference type="Proteomes" id="UP001279642">
    <property type="component" value="Unassembled WGS sequence"/>
</dbReference>
<organism evidence="7 8">
    <name type="scientific">Dongia soli</name>
    <dbReference type="NCBI Taxonomy" id="600628"/>
    <lineage>
        <taxon>Bacteria</taxon>
        <taxon>Pseudomonadati</taxon>
        <taxon>Pseudomonadota</taxon>
        <taxon>Alphaproteobacteria</taxon>
        <taxon>Rhodospirillales</taxon>
        <taxon>Dongiaceae</taxon>
        <taxon>Dongia</taxon>
    </lineage>
</organism>
<evidence type="ECO:0000313" key="7">
    <source>
        <dbReference type="EMBL" id="MDY0884803.1"/>
    </source>
</evidence>
<evidence type="ECO:0000256" key="1">
    <source>
        <dbReference type="ARBA" id="ARBA00005896"/>
    </source>
</evidence>
<evidence type="ECO:0000313" key="8">
    <source>
        <dbReference type="Proteomes" id="UP001279642"/>
    </source>
</evidence>